<evidence type="ECO:0000313" key="3">
    <source>
        <dbReference type="Proteomes" id="UP000001449"/>
    </source>
</evidence>
<gene>
    <name evidence="2" type="ORF">THAPSDRAFT_3454</name>
</gene>
<name>B8BXU5_THAPS</name>
<dbReference type="Proteomes" id="UP000001449">
    <property type="component" value="Chromosome 3"/>
</dbReference>
<evidence type="ECO:0000256" key="1">
    <source>
        <dbReference type="SAM" id="MobiDB-lite"/>
    </source>
</evidence>
<keyword evidence="3" id="KW-1185">Reference proteome</keyword>
<dbReference type="eggNOG" id="ENOG502QZ34">
    <property type="taxonomic scope" value="Eukaryota"/>
</dbReference>
<protein>
    <submittedName>
        <fullName evidence="2">Uncharacterized protein</fullName>
    </submittedName>
</protein>
<proteinExistence type="predicted"/>
<reference evidence="2 3" key="1">
    <citation type="journal article" date="2004" name="Science">
        <title>The genome of the diatom Thalassiosira pseudonana: ecology, evolution, and metabolism.</title>
        <authorList>
            <person name="Armbrust E.V."/>
            <person name="Berges J.A."/>
            <person name="Bowler C."/>
            <person name="Green B.R."/>
            <person name="Martinez D."/>
            <person name="Putnam N.H."/>
            <person name="Zhou S."/>
            <person name="Allen A.E."/>
            <person name="Apt K.E."/>
            <person name="Bechner M."/>
            <person name="Brzezinski M.A."/>
            <person name="Chaal B.K."/>
            <person name="Chiovitti A."/>
            <person name="Davis A.K."/>
            <person name="Demarest M.S."/>
            <person name="Detter J.C."/>
            <person name="Glavina T."/>
            <person name="Goodstein D."/>
            <person name="Hadi M.Z."/>
            <person name="Hellsten U."/>
            <person name="Hildebrand M."/>
            <person name="Jenkins B.D."/>
            <person name="Jurka J."/>
            <person name="Kapitonov V.V."/>
            <person name="Kroger N."/>
            <person name="Lau W.W."/>
            <person name="Lane T.W."/>
            <person name="Larimer F.W."/>
            <person name="Lippmeier J.C."/>
            <person name="Lucas S."/>
            <person name="Medina M."/>
            <person name="Montsant A."/>
            <person name="Obornik M."/>
            <person name="Parker M.S."/>
            <person name="Palenik B."/>
            <person name="Pazour G.J."/>
            <person name="Richardson P.M."/>
            <person name="Rynearson T.A."/>
            <person name="Saito M.A."/>
            <person name="Schwartz D.C."/>
            <person name="Thamatrakoln K."/>
            <person name="Valentin K."/>
            <person name="Vardi A."/>
            <person name="Wilkerson F.P."/>
            <person name="Rokhsar D.S."/>
        </authorList>
    </citation>
    <scope>NUCLEOTIDE SEQUENCE [LARGE SCALE GENOMIC DNA]</scope>
    <source>
        <strain evidence="2 3">CCMP1335</strain>
    </source>
</reference>
<dbReference type="KEGG" id="tps:THAPSDRAFT_3454"/>
<reference evidence="2 3" key="2">
    <citation type="journal article" date="2008" name="Nature">
        <title>The Phaeodactylum genome reveals the evolutionary history of diatom genomes.</title>
        <authorList>
            <person name="Bowler C."/>
            <person name="Allen A.E."/>
            <person name="Badger J.H."/>
            <person name="Grimwood J."/>
            <person name="Jabbari K."/>
            <person name="Kuo A."/>
            <person name="Maheswari U."/>
            <person name="Martens C."/>
            <person name="Maumus F."/>
            <person name="Otillar R.P."/>
            <person name="Rayko E."/>
            <person name="Salamov A."/>
            <person name="Vandepoele K."/>
            <person name="Beszteri B."/>
            <person name="Gruber A."/>
            <person name="Heijde M."/>
            <person name="Katinka M."/>
            <person name="Mock T."/>
            <person name="Valentin K."/>
            <person name="Verret F."/>
            <person name="Berges J.A."/>
            <person name="Brownlee C."/>
            <person name="Cadoret J.P."/>
            <person name="Chiovitti A."/>
            <person name="Choi C.J."/>
            <person name="Coesel S."/>
            <person name="De Martino A."/>
            <person name="Detter J.C."/>
            <person name="Durkin C."/>
            <person name="Falciatore A."/>
            <person name="Fournet J."/>
            <person name="Haruta M."/>
            <person name="Huysman M.J."/>
            <person name="Jenkins B.D."/>
            <person name="Jiroutova K."/>
            <person name="Jorgensen R.E."/>
            <person name="Joubert Y."/>
            <person name="Kaplan A."/>
            <person name="Kroger N."/>
            <person name="Kroth P.G."/>
            <person name="La Roche J."/>
            <person name="Lindquist E."/>
            <person name="Lommer M."/>
            <person name="Martin-Jezequel V."/>
            <person name="Lopez P.J."/>
            <person name="Lucas S."/>
            <person name="Mangogna M."/>
            <person name="McGinnis K."/>
            <person name="Medlin L.K."/>
            <person name="Montsant A."/>
            <person name="Oudot-Le Secq M.P."/>
            <person name="Napoli C."/>
            <person name="Obornik M."/>
            <person name="Parker M.S."/>
            <person name="Petit J.L."/>
            <person name="Porcel B.M."/>
            <person name="Poulsen N."/>
            <person name="Robison M."/>
            <person name="Rychlewski L."/>
            <person name="Rynearson T.A."/>
            <person name="Schmutz J."/>
            <person name="Shapiro H."/>
            <person name="Siaut M."/>
            <person name="Stanley M."/>
            <person name="Sussman M.R."/>
            <person name="Taylor A.R."/>
            <person name="Vardi A."/>
            <person name="von Dassow P."/>
            <person name="Vyverman W."/>
            <person name="Willis A."/>
            <person name="Wyrwicz L.S."/>
            <person name="Rokhsar D.S."/>
            <person name="Weissenbach J."/>
            <person name="Armbrust E.V."/>
            <person name="Green B.R."/>
            <person name="Van de Peer Y."/>
            <person name="Grigoriev I.V."/>
        </authorList>
    </citation>
    <scope>NUCLEOTIDE SEQUENCE [LARGE SCALE GENOMIC DNA]</scope>
    <source>
        <strain evidence="2 3">CCMP1335</strain>
    </source>
</reference>
<dbReference type="InParanoid" id="B8BXU5"/>
<dbReference type="HOGENOM" id="CLU_1386685_0_0_1"/>
<feature type="region of interest" description="Disordered" evidence="1">
    <location>
        <begin position="75"/>
        <end position="94"/>
    </location>
</feature>
<dbReference type="EMBL" id="CM000640">
    <property type="protein sequence ID" value="EED93768.1"/>
    <property type="molecule type" value="Genomic_DNA"/>
</dbReference>
<evidence type="ECO:0000313" key="2">
    <source>
        <dbReference type="EMBL" id="EED93768.1"/>
    </source>
</evidence>
<feature type="region of interest" description="Disordered" evidence="1">
    <location>
        <begin position="25"/>
        <end position="50"/>
    </location>
</feature>
<feature type="compositionally biased region" description="Basic and acidic residues" evidence="1">
    <location>
        <begin position="75"/>
        <end position="85"/>
    </location>
</feature>
<feature type="region of interest" description="Disordered" evidence="1">
    <location>
        <begin position="112"/>
        <end position="177"/>
    </location>
</feature>
<dbReference type="GeneID" id="7448754"/>
<dbReference type="AlphaFoldDB" id="B8BXU5"/>
<feature type="compositionally biased region" description="Basic and acidic residues" evidence="1">
    <location>
        <begin position="153"/>
        <end position="172"/>
    </location>
</feature>
<feature type="compositionally biased region" description="Basic and acidic residues" evidence="1">
    <location>
        <begin position="127"/>
        <end position="146"/>
    </location>
</feature>
<dbReference type="RefSeq" id="XP_002288332.1">
    <property type="nucleotide sequence ID" value="XM_002288296.1"/>
</dbReference>
<sequence length="197" mass="21960">MKQRLPSATLSLFPQYLPASRHISRASTSHTYKQMHDESDSSSDIGPALPAGVLRSRGGWAGDSLEIEHQRENLRAANEDGERNTSHAAVDLSQFRNEEVGKGYQAKGVIRQKGAVSSSSKVVDMTGGKDRKEKAHKHGSEGDRSSSKKRRLDSKDESDDRKKTQEETRLDSYLKSNGMRLFMGEIETILTEEEAKR</sequence>
<dbReference type="OMA" id="QFRNEEV"/>
<organism evidence="2 3">
    <name type="scientific">Thalassiosira pseudonana</name>
    <name type="common">Marine diatom</name>
    <name type="synonym">Cyclotella nana</name>
    <dbReference type="NCBI Taxonomy" id="35128"/>
    <lineage>
        <taxon>Eukaryota</taxon>
        <taxon>Sar</taxon>
        <taxon>Stramenopiles</taxon>
        <taxon>Ochrophyta</taxon>
        <taxon>Bacillariophyta</taxon>
        <taxon>Coscinodiscophyceae</taxon>
        <taxon>Thalassiosirophycidae</taxon>
        <taxon>Thalassiosirales</taxon>
        <taxon>Thalassiosiraceae</taxon>
        <taxon>Thalassiosira</taxon>
    </lineage>
</organism>
<accession>B8BXU5</accession>
<dbReference type="PaxDb" id="35128-Thaps3454"/>